<evidence type="ECO:0000256" key="1">
    <source>
        <dbReference type="SAM" id="MobiDB-lite"/>
    </source>
</evidence>
<gene>
    <name evidence="3" type="ORF">FA15DRAFT_668516</name>
</gene>
<evidence type="ECO:0000313" key="4">
    <source>
        <dbReference type="Proteomes" id="UP000307440"/>
    </source>
</evidence>
<keyword evidence="2" id="KW-0812">Transmembrane</keyword>
<organism evidence="3 4">
    <name type="scientific">Coprinopsis marcescibilis</name>
    <name type="common">Agaric fungus</name>
    <name type="synonym">Psathyrella marcescibilis</name>
    <dbReference type="NCBI Taxonomy" id="230819"/>
    <lineage>
        <taxon>Eukaryota</taxon>
        <taxon>Fungi</taxon>
        <taxon>Dikarya</taxon>
        <taxon>Basidiomycota</taxon>
        <taxon>Agaricomycotina</taxon>
        <taxon>Agaricomycetes</taxon>
        <taxon>Agaricomycetidae</taxon>
        <taxon>Agaricales</taxon>
        <taxon>Agaricineae</taxon>
        <taxon>Psathyrellaceae</taxon>
        <taxon>Coprinopsis</taxon>
    </lineage>
</organism>
<name>A0A5C3KZ13_COPMA</name>
<accession>A0A5C3KZ13</accession>
<keyword evidence="2" id="KW-1133">Transmembrane helix</keyword>
<evidence type="ECO:0000256" key="2">
    <source>
        <dbReference type="SAM" id="Phobius"/>
    </source>
</evidence>
<reference evidence="3 4" key="1">
    <citation type="journal article" date="2019" name="Nat. Ecol. Evol.">
        <title>Megaphylogeny resolves global patterns of mushroom evolution.</title>
        <authorList>
            <person name="Varga T."/>
            <person name="Krizsan K."/>
            <person name="Foldi C."/>
            <person name="Dima B."/>
            <person name="Sanchez-Garcia M."/>
            <person name="Sanchez-Ramirez S."/>
            <person name="Szollosi G.J."/>
            <person name="Szarkandi J.G."/>
            <person name="Papp V."/>
            <person name="Albert L."/>
            <person name="Andreopoulos W."/>
            <person name="Angelini C."/>
            <person name="Antonin V."/>
            <person name="Barry K.W."/>
            <person name="Bougher N.L."/>
            <person name="Buchanan P."/>
            <person name="Buyck B."/>
            <person name="Bense V."/>
            <person name="Catcheside P."/>
            <person name="Chovatia M."/>
            <person name="Cooper J."/>
            <person name="Damon W."/>
            <person name="Desjardin D."/>
            <person name="Finy P."/>
            <person name="Geml J."/>
            <person name="Haridas S."/>
            <person name="Hughes K."/>
            <person name="Justo A."/>
            <person name="Karasinski D."/>
            <person name="Kautmanova I."/>
            <person name="Kiss B."/>
            <person name="Kocsube S."/>
            <person name="Kotiranta H."/>
            <person name="LaButti K.M."/>
            <person name="Lechner B.E."/>
            <person name="Liimatainen K."/>
            <person name="Lipzen A."/>
            <person name="Lukacs Z."/>
            <person name="Mihaltcheva S."/>
            <person name="Morgado L.N."/>
            <person name="Niskanen T."/>
            <person name="Noordeloos M.E."/>
            <person name="Ohm R.A."/>
            <person name="Ortiz-Santana B."/>
            <person name="Ovrebo C."/>
            <person name="Racz N."/>
            <person name="Riley R."/>
            <person name="Savchenko A."/>
            <person name="Shiryaev A."/>
            <person name="Soop K."/>
            <person name="Spirin V."/>
            <person name="Szebenyi C."/>
            <person name="Tomsovsky M."/>
            <person name="Tulloss R.E."/>
            <person name="Uehling J."/>
            <person name="Grigoriev I.V."/>
            <person name="Vagvolgyi C."/>
            <person name="Papp T."/>
            <person name="Martin F.M."/>
            <person name="Miettinen O."/>
            <person name="Hibbett D.S."/>
            <person name="Nagy L.G."/>
        </authorList>
    </citation>
    <scope>NUCLEOTIDE SEQUENCE [LARGE SCALE GENOMIC DNA]</scope>
    <source>
        <strain evidence="3 4">CBS 121175</strain>
    </source>
</reference>
<proteinExistence type="predicted"/>
<dbReference type="Proteomes" id="UP000307440">
    <property type="component" value="Unassembled WGS sequence"/>
</dbReference>
<sequence length="305" mass="34353">MIDLRGDSVNNEWDIKPPVNPPPGTSTSLIVDPEQESPPLDTISQVQPQENDVAPPKYTPTIRETIDSFERDFARPWTKEILHATCLPAPVANYVETSVTVSLLISGAFLVIVGSISLLKRSTSLMIYLAWHTTFHIMGLSLKFLGLSIQAFLIFVGVAFFLLTCKTFFVLPLQVTWWLYKQPGWREGDWSVFGTEVKRGVEELGVASLDIAELRRQSIEQFNRVASTLNVSDRLFDSDFDGVQAQLKGMQWKPLILKSTYWTLKASVEALKVMLKYTTRGADVFGSLVMREVNARRAAREPRLD</sequence>
<feature type="transmembrane region" description="Helical" evidence="2">
    <location>
        <begin position="99"/>
        <end position="119"/>
    </location>
</feature>
<dbReference type="EMBL" id="ML210186">
    <property type="protein sequence ID" value="TFK25440.1"/>
    <property type="molecule type" value="Genomic_DNA"/>
</dbReference>
<dbReference type="OrthoDB" id="3075572at2759"/>
<feature type="region of interest" description="Disordered" evidence="1">
    <location>
        <begin position="1"/>
        <end position="42"/>
    </location>
</feature>
<evidence type="ECO:0000313" key="3">
    <source>
        <dbReference type="EMBL" id="TFK25440.1"/>
    </source>
</evidence>
<feature type="transmembrane region" description="Helical" evidence="2">
    <location>
        <begin position="151"/>
        <end position="180"/>
    </location>
</feature>
<protein>
    <submittedName>
        <fullName evidence="3">Uncharacterized protein</fullName>
    </submittedName>
</protein>
<keyword evidence="4" id="KW-1185">Reference proteome</keyword>
<dbReference type="AlphaFoldDB" id="A0A5C3KZ13"/>
<keyword evidence="2" id="KW-0472">Membrane</keyword>